<dbReference type="AlphaFoldDB" id="A0A8R1I0U0"/>
<dbReference type="Proteomes" id="UP000005237">
    <property type="component" value="Unassembled WGS sequence"/>
</dbReference>
<evidence type="ECO:0000313" key="1">
    <source>
        <dbReference type="EnsemblMetazoa" id="CJA16433.1"/>
    </source>
</evidence>
<evidence type="ECO:0000313" key="2">
    <source>
        <dbReference type="Proteomes" id="UP000005237"/>
    </source>
</evidence>
<name>A0A8R1I0U0_CAEJA</name>
<reference evidence="1" key="2">
    <citation type="submission" date="2022-06" db="UniProtKB">
        <authorList>
            <consortium name="EnsemblMetazoa"/>
        </authorList>
    </citation>
    <scope>IDENTIFICATION</scope>
    <source>
        <strain evidence="1">DF5081</strain>
    </source>
</reference>
<organism evidence="1 2">
    <name type="scientific">Caenorhabditis japonica</name>
    <dbReference type="NCBI Taxonomy" id="281687"/>
    <lineage>
        <taxon>Eukaryota</taxon>
        <taxon>Metazoa</taxon>
        <taxon>Ecdysozoa</taxon>
        <taxon>Nematoda</taxon>
        <taxon>Chromadorea</taxon>
        <taxon>Rhabditida</taxon>
        <taxon>Rhabditina</taxon>
        <taxon>Rhabditomorpha</taxon>
        <taxon>Rhabditoidea</taxon>
        <taxon>Rhabditidae</taxon>
        <taxon>Peloderinae</taxon>
        <taxon>Caenorhabditis</taxon>
    </lineage>
</organism>
<dbReference type="EnsemblMetazoa" id="CJA16433.1">
    <property type="protein sequence ID" value="CJA16433.1"/>
    <property type="gene ID" value="WBGene00135637"/>
</dbReference>
<accession>A0A8R1I0U0</accession>
<dbReference type="SUPFAM" id="SSF55186">
    <property type="entry name" value="ThrRS/AlaRS common domain"/>
    <property type="match status" value="1"/>
</dbReference>
<keyword evidence="2" id="KW-1185">Reference proteome</keyword>
<sequence>MKPECEKFSKTLWDISKQSADDAVLVEVIPEVGGSYYGSVNQPLQDKSEIRSISFNTHHAVSIVNDAYWRSCSFVTAAILKDALSAEIEFRFPKDSVHNSFFSVRVNGLDGKFFTPDELSTINRFAKNFIREDKDLEVISVPKSIAEENGISEGSLLRIGHHVFSSDGPVIRSTAQIGRFSIFRSRPIGKSDLLVGGVSLPHSLKTSSYSWSLIAKNAIQKFNQAV</sequence>
<proteinExistence type="predicted"/>
<reference evidence="2" key="1">
    <citation type="submission" date="2010-08" db="EMBL/GenBank/DDBJ databases">
        <authorList>
            <consortium name="Caenorhabditis japonica Sequencing Consortium"/>
            <person name="Wilson R.K."/>
        </authorList>
    </citation>
    <scope>NUCLEOTIDE SEQUENCE [LARGE SCALE GENOMIC DNA]</scope>
    <source>
        <strain evidence="2">DF5081</strain>
    </source>
</reference>
<dbReference type="GO" id="GO:0000166">
    <property type="term" value="F:nucleotide binding"/>
    <property type="evidence" value="ECO:0007669"/>
    <property type="project" value="InterPro"/>
</dbReference>
<protein>
    <submittedName>
        <fullName evidence="1">Uncharacterized protein</fullName>
    </submittedName>
</protein>
<dbReference type="InterPro" id="IPR018163">
    <property type="entry name" value="Thr/Ala-tRNA-synth_IIc_edit"/>
</dbReference>